<organism evidence="2 3">
    <name type="scientific">Candidatus Nomurabacteria bacterium RIFCSPLOWO2_01_FULL_36_16</name>
    <dbReference type="NCBI Taxonomy" id="1801767"/>
    <lineage>
        <taxon>Bacteria</taxon>
        <taxon>Candidatus Nomuraibacteriota</taxon>
    </lineage>
</organism>
<dbReference type="EMBL" id="MFUR01000001">
    <property type="protein sequence ID" value="OGI87597.1"/>
    <property type="molecule type" value="Genomic_DNA"/>
</dbReference>
<comment type="caution">
    <text evidence="2">The sequence shown here is derived from an EMBL/GenBank/DDBJ whole genome shotgun (WGS) entry which is preliminary data.</text>
</comment>
<dbReference type="Proteomes" id="UP000177001">
    <property type="component" value="Unassembled WGS sequence"/>
</dbReference>
<accession>A0A1F6X0C3</accession>
<name>A0A1F6X0C3_9BACT</name>
<gene>
    <name evidence="2" type="ORF">A3A91_01655</name>
</gene>
<keyword evidence="1" id="KW-0812">Transmembrane</keyword>
<dbReference type="InterPro" id="IPR036249">
    <property type="entry name" value="Thioredoxin-like_sf"/>
</dbReference>
<evidence type="ECO:0000313" key="3">
    <source>
        <dbReference type="Proteomes" id="UP000177001"/>
    </source>
</evidence>
<keyword evidence="1" id="KW-1133">Transmembrane helix</keyword>
<reference evidence="2 3" key="1">
    <citation type="journal article" date="2016" name="Nat. Commun.">
        <title>Thousands of microbial genomes shed light on interconnected biogeochemical processes in an aquifer system.</title>
        <authorList>
            <person name="Anantharaman K."/>
            <person name="Brown C.T."/>
            <person name="Hug L.A."/>
            <person name="Sharon I."/>
            <person name="Castelle C.J."/>
            <person name="Probst A.J."/>
            <person name="Thomas B.C."/>
            <person name="Singh A."/>
            <person name="Wilkins M.J."/>
            <person name="Karaoz U."/>
            <person name="Brodie E.L."/>
            <person name="Williams K.H."/>
            <person name="Hubbard S.S."/>
            <person name="Banfield J.F."/>
        </authorList>
    </citation>
    <scope>NUCLEOTIDE SEQUENCE [LARGE SCALE GENOMIC DNA]</scope>
</reference>
<keyword evidence="1" id="KW-0472">Membrane</keyword>
<protein>
    <recommendedName>
        <fullName evidence="4">Thioredoxin-like fold domain-containing protein</fullName>
    </recommendedName>
</protein>
<feature type="transmembrane region" description="Helical" evidence="1">
    <location>
        <begin position="7"/>
        <end position="28"/>
    </location>
</feature>
<sequence length="222" mass="25366">MIDWKKYLIVFFITAGLFLTAGYFSNYLGNKKIDQIKSIQDQIAINILSSETQFSLLQELSCNNVSASILSDELDDIGNKLEWGQKNLGSIDEVSYLKKYYSLLQIKDYLLMKKISASCKIKSAFILYFYTTAENCSECERESIVLSELREKYPELRVYSFDYSTDLSVVKALLKIYKIKDTELPALVLGDELLTGFHSIDELDAKVQKSFKLQETKSNGNT</sequence>
<dbReference type="SUPFAM" id="SSF52833">
    <property type="entry name" value="Thioredoxin-like"/>
    <property type="match status" value="1"/>
</dbReference>
<evidence type="ECO:0000313" key="2">
    <source>
        <dbReference type="EMBL" id="OGI87597.1"/>
    </source>
</evidence>
<proteinExistence type="predicted"/>
<dbReference type="AlphaFoldDB" id="A0A1F6X0C3"/>
<evidence type="ECO:0000256" key="1">
    <source>
        <dbReference type="SAM" id="Phobius"/>
    </source>
</evidence>
<evidence type="ECO:0008006" key="4">
    <source>
        <dbReference type="Google" id="ProtNLM"/>
    </source>
</evidence>